<evidence type="ECO:0000313" key="2">
    <source>
        <dbReference type="Proteomes" id="UP000194236"/>
    </source>
</evidence>
<protein>
    <submittedName>
        <fullName evidence="1">Uncharacterized protein</fullName>
    </submittedName>
</protein>
<organism evidence="1 2">
    <name type="scientific">Euroglyphus maynei</name>
    <name type="common">Mayne's house dust mite</name>
    <dbReference type="NCBI Taxonomy" id="6958"/>
    <lineage>
        <taxon>Eukaryota</taxon>
        <taxon>Metazoa</taxon>
        <taxon>Ecdysozoa</taxon>
        <taxon>Arthropoda</taxon>
        <taxon>Chelicerata</taxon>
        <taxon>Arachnida</taxon>
        <taxon>Acari</taxon>
        <taxon>Acariformes</taxon>
        <taxon>Sarcoptiformes</taxon>
        <taxon>Astigmata</taxon>
        <taxon>Psoroptidia</taxon>
        <taxon>Analgoidea</taxon>
        <taxon>Pyroglyphidae</taxon>
        <taxon>Pyroglyphinae</taxon>
        <taxon>Euroglyphus</taxon>
    </lineage>
</organism>
<gene>
    <name evidence="1" type="ORF">BLA29_014717</name>
</gene>
<sequence>MNRVRVVEKLVVSI</sequence>
<dbReference type="Proteomes" id="UP000194236">
    <property type="component" value="Unassembled WGS sequence"/>
</dbReference>
<accession>A0A1Y3B9X4</accession>
<evidence type="ECO:0000313" key="1">
    <source>
        <dbReference type="EMBL" id="OTF76718.1"/>
    </source>
</evidence>
<name>A0A1Y3B9X4_EURMA</name>
<dbReference type="EMBL" id="MUJZ01036148">
    <property type="protein sequence ID" value="OTF76718.1"/>
    <property type="molecule type" value="Genomic_DNA"/>
</dbReference>
<comment type="caution">
    <text evidence="1">The sequence shown here is derived from an EMBL/GenBank/DDBJ whole genome shotgun (WGS) entry which is preliminary data.</text>
</comment>
<proteinExistence type="predicted"/>
<reference evidence="1 2" key="1">
    <citation type="submission" date="2017-03" db="EMBL/GenBank/DDBJ databases">
        <title>Genome Survey of Euroglyphus maynei.</title>
        <authorList>
            <person name="Arlian L.G."/>
            <person name="Morgan M.S."/>
            <person name="Rider S.D."/>
        </authorList>
    </citation>
    <scope>NUCLEOTIDE SEQUENCE [LARGE SCALE GENOMIC DNA]</scope>
    <source>
        <strain evidence="1">Arlian Lab</strain>
        <tissue evidence="1">Whole body</tissue>
    </source>
</reference>
<keyword evidence="2" id="KW-1185">Reference proteome</keyword>